<reference evidence="11 12" key="1">
    <citation type="journal article" date="2013" name="BMC Genomics">
        <title>The genome and transcriptome of the pine saprophyte Ophiostoma piceae, and a comparison with the bark beetle-associated pine pathogen Grosmannia clavigera.</title>
        <authorList>
            <person name="Haridas S."/>
            <person name="Wang Y."/>
            <person name="Lim L."/>
            <person name="Massoumi Alamouti S."/>
            <person name="Jackman S."/>
            <person name="Docking R."/>
            <person name="Robertson G."/>
            <person name="Birol I."/>
            <person name="Bohlmann J."/>
            <person name="Breuil C."/>
        </authorList>
    </citation>
    <scope>NUCLEOTIDE SEQUENCE [LARGE SCALE GENOMIC DNA]</scope>
    <source>
        <strain evidence="11 12">UAMH 11346</strain>
    </source>
</reference>
<evidence type="ECO:0000256" key="6">
    <source>
        <dbReference type="SAM" id="Phobius"/>
    </source>
</evidence>
<comment type="similarity">
    <text evidence="1">Belongs to the multicopper oxidase family.</text>
</comment>
<dbReference type="Pfam" id="PF07732">
    <property type="entry name" value="Cu-oxidase_3"/>
    <property type="match status" value="1"/>
</dbReference>
<dbReference type="InterPro" id="IPR044130">
    <property type="entry name" value="CuRO_2_Fet3-like"/>
</dbReference>
<dbReference type="GO" id="GO:0004322">
    <property type="term" value="F:ferroxidase activity"/>
    <property type="evidence" value="ECO:0007669"/>
    <property type="project" value="TreeGrafter"/>
</dbReference>
<evidence type="ECO:0000256" key="1">
    <source>
        <dbReference type="ARBA" id="ARBA00010609"/>
    </source>
</evidence>
<evidence type="ECO:0000259" key="9">
    <source>
        <dbReference type="Pfam" id="PF07731"/>
    </source>
</evidence>
<name>S3C9X6_OPHP1</name>
<organism evidence="11 12">
    <name type="scientific">Ophiostoma piceae (strain UAMH 11346)</name>
    <name type="common">Sap stain fungus</name>
    <dbReference type="NCBI Taxonomy" id="1262450"/>
    <lineage>
        <taxon>Eukaryota</taxon>
        <taxon>Fungi</taxon>
        <taxon>Dikarya</taxon>
        <taxon>Ascomycota</taxon>
        <taxon>Pezizomycotina</taxon>
        <taxon>Sordariomycetes</taxon>
        <taxon>Sordariomycetidae</taxon>
        <taxon>Ophiostomatales</taxon>
        <taxon>Ophiostomataceae</taxon>
        <taxon>Ophiostoma</taxon>
    </lineage>
</organism>
<dbReference type="Pfam" id="PF00394">
    <property type="entry name" value="Cu-oxidase"/>
    <property type="match status" value="1"/>
</dbReference>
<dbReference type="VEuPathDB" id="FungiDB:F503_08652"/>
<dbReference type="GO" id="GO:0033215">
    <property type="term" value="P:reductive iron assimilation"/>
    <property type="evidence" value="ECO:0007669"/>
    <property type="project" value="TreeGrafter"/>
</dbReference>
<evidence type="ECO:0000256" key="5">
    <source>
        <dbReference type="ARBA" id="ARBA00023008"/>
    </source>
</evidence>
<dbReference type="FunFam" id="2.60.40.420:FF:000024">
    <property type="entry name" value="FET5p Multicopper oxidase"/>
    <property type="match status" value="1"/>
</dbReference>
<dbReference type="STRING" id="1262450.S3C9X6"/>
<dbReference type="GO" id="GO:0033573">
    <property type="term" value="C:high-affinity iron permease complex"/>
    <property type="evidence" value="ECO:0007669"/>
    <property type="project" value="TreeGrafter"/>
</dbReference>
<evidence type="ECO:0000313" key="11">
    <source>
        <dbReference type="EMBL" id="EPE03038.1"/>
    </source>
</evidence>
<dbReference type="InterPro" id="IPR033138">
    <property type="entry name" value="Cu_oxidase_CS"/>
</dbReference>
<keyword evidence="6" id="KW-0812">Transmembrane</keyword>
<dbReference type="InterPro" id="IPR011707">
    <property type="entry name" value="Cu-oxidase-like_N"/>
</dbReference>
<dbReference type="PANTHER" id="PTHR11709:SF361">
    <property type="entry name" value="IRON TRANSPORT MULTICOPPER OXIDASE FET3"/>
    <property type="match status" value="1"/>
</dbReference>
<dbReference type="EMBL" id="KE148171">
    <property type="protein sequence ID" value="EPE03038.1"/>
    <property type="molecule type" value="Genomic_DNA"/>
</dbReference>
<dbReference type="InterPro" id="IPR011706">
    <property type="entry name" value="Cu-oxidase_C"/>
</dbReference>
<keyword evidence="5" id="KW-0186">Copper</keyword>
<dbReference type="InterPro" id="IPR002355">
    <property type="entry name" value="Cu_oxidase_Cu_BS"/>
</dbReference>
<evidence type="ECO:0000256" key="4">
    <source>
        <dbReference type="ARBA" id="ARBA00023002"/>
    </source>
</evidence>
<sequence>MLSSRWLACAALLCSPTLAAIVVEDFRVGWVRANPDGKFERPAIGVNGAWPVPQITATVGDRLILNVHNDLGNASTSLHFHGFFQNGTNHRDGAVGVTQCPIPPGESFTYDIDFVQAGTYWYHSHNHGQYMDGLRGAIVVHDPAGPYEGEYEDEIVLSVSDWYHGTISEMLPAFINVENPTGAEPVPQAALLNDTQNLQVLVQPGKTYLVRLVNIGGFASHYVWFEGHTMLIVEVDGVWTEPAEASMVYITPAQRYSFLITTKNDTSANFAIVASMDEELFDVIPDNQNSNVTGWLVYDDAKLLPAAALVGNFDDAHDDFELVPIDAQPLLDTVDHSFSLDVKMDNLGDGANYAFFNNKTYMMPKVPSLYTALTVGSGNNTSPIVYGSHTNTHVLRHNDVIELVLNNYDDGRHPFHLHGHNFQVVRRSDEDAGPYVQAIDEEFASATEDNDDDDLPAVPMRRDTVFVEGNGHFVIRFRADNPGVWLFHCHIEWHMDQGLVTTFIEAPAELLAAPRQTIPENHLAVCRAAGMPIAGNAAGNTEDVFNLKGENAPPKLLPEGFTAKGYVALFFSTVSALLGMAVISWYGLLDPNAKETDGEHEPLIHDDDE</sequence>
<keyword evidence="12" id="KW-1185">Reference proteome</keyword>
<evidence type="ECO:0000259" key="10">
    <source>
        <dbReference type="Pfam" id="PF07732"/>
    </source>
</evidence>
<feature type="domain" description="Plastocyanin-like" evidence="10">
    <location>
        <begin position="28"/>
        <end position="144"/>
    </location>
</feature>
<dbReference type="OrthoDB" id="2121828at2759"/>
<dbReference type="FunFam" id="2.60.40.420:FF:000071">
    <property type="entry name" value="Conidial pigment biosynthesis oxidase Abr1/brown 1"/>
    <property type="match status" value="1"/>
</dbReference>
<dbReference type="CDD" id="cd13877">
    <property type="entry name" value="CuRO_2_Fet3p_like"/>
    <property type="match status" value="1"/>
</dbReference>
<dbReference type="GO" id="GO:0005507">
    <property type="term" value="F:copper ion binding"/>
    <property type="evidence" value="ECO:0007669"/>
    <property type="project" value="InterPro"/>
</dbReference>
<dbReference type="InterPro" id="IPR045087">
    <property type="entry name" value="Cu-oxidase_fam"/>
</dbReference>
<dbReference type="GO" id="GO:0010106">
    <property type="term" value="P:cellular response to iron ion starvation"/>
    <property type="evidence" value="ECO:0007669"/>
    <property type="project" value="TreeGrafter"/>
</dbReference>
<dbReference type="eggNOG" id="KOG1263">
    <property type="taxonomic scope" value="Eukaryota"/>
</dbReference>
<dbReference type="HOGENOM" id="CLU_006504_7_3_1"/>
<evidence type="ECO:0000256" key="3">
    <source>
        <dbReference type="ARBA" id="ARBA00022729"/>
    </source>
</evidence>
<evidence type="ECO:0000259" key="8">
    <source>
        <dbReference type="Pfam" id="PF00394"/>
    </source>
</evidence>
<dbReference type="PANTHER" id="PTHR11709">
    <property type="entry name" value="MULTI-COPPER OXIDASE"/>
    <property type="match status" value="1"/>
</dbReference>
<dbReference type="Pfam" id="PF07731">
    <property type="entry name" value="Cu-oxidase_2"/>
    <property type="match status" value="1"/>
</dbReference>
<accession>S3C9X6</accession>
<keyword evidence="2" id="KW-0479">Metal-binding</keyword>
<dbReference type="CDD" id="cd13851">
    <property type="entry name" value="CuRO_1_Fet3p"/>
    <property type="match status" value="1"/>
</dbReference>
<feature type="signal peptide" evidence="7">
    <location>
        <begin position="1"/>
        <end position="19"/>
    </location>
</feature>
<evidence type="ECO:0000256" key="7">
    <source>
        <dbReference type="SAM" id="SignalP"/>
    </source>
</evidence>
<dbReference type="Gene3D" id="2.60.40.420">
    <property type="entry name" value="Cupredoxins - blue copper proteins"/>
    <property type="match status" value="3"/>
</dbReference>
<evidence type="ECO:0000256" key="2">
    <source>
        <dbReference type="ARBA" id="ARBA00022723"/>
    </source>
</evidence>
<dbReference type="SUPFAM" id="SSF49503">
    <property type="entry name" value="Cupredoxins"/>
    <property type="match status" value="3"/>
</dbReference>
<dbReference type="PROSITE" id="PS00080">
    <property type="entry name" value="MULTICOPPER_OXIDASE2"/>
    <property type="match status" value="1"/>
</dbReference>
<feature type="chain" id="PRO_5004506994" evidence="7">
    <location>
        <begin position="20"/>
        <end position="609"/>
    </location>
</feature>
<dbReference type="OMA" id="GHNFQIV"/>
<keyword evidence="6" id="KW-0472">Membrane</keyword>
<dbReference type="PROSITE" id="PS00079">
    <property type="entry name" value="MULTICOPPER_OXIDASE1"/>
    <property type="match status" value="2"/>
</dbReference>
<dbReference type="AlphaFoldDB" id="S3C9X6"/>
<keyword evidence="6" id="KW-1133">Transmembrane helix</keyword>
<evidence type="ECO:0000313" key="12">
    <source>
        <dbReference type="Proteomes" id="UP000016923"/>
    </source>
</evidence>
<proteinExistence type="inferred from homology"/>
<feature type="domain" description="Plastocyanin-like" evidence="9">
    <location>
        <begin position="363"/>
        <end position="508"/>
    </location>
</feature>
<dbReference type="Proteomes" id="UP000016923">
    <property type="component" value="Unassembled WGS sequence"/>
</dbReference>
<dbReference type="InterPro" id="IPR001117">
    <property type="entry name" value="Cu-oxidase_2nd"/>
</dbReference>
<gene>
    <name evidence="11" type="ORF">F503_08652</name>
</gene>
<feature type="domain" description="Plastocyanin-like" evidence="8">
    <location>
        <begin position="154"/>
        <end position="300"/>
    </location>
</feature>
<dbReference type="InterPro" id="IPR008972">
    <property type="entry name" value="Cupredoxin"/>
</dbReference>
<keyword evidence="4" id="KW-0560">Oxidoreductase</keyword>
<dbReference type="CDD" id="cd13899">
    <property type="entry name" value="CuRO_3_Fet3p"/>
    <property type="match status" value="1"/>
</dbReference>
<protein>
    <submittedName>
        <fullName evidence="11">Multicopper oxidase</fullName>
    </submittedName>
</protein>
<keyword evidence="3 7" id="KW-0732">Signal</keyword>
<feature type="transmembrane region" description="Helical" evidence="6">
    <location>
        <begin position="566"/>
        <end position="588"/>
    </location>
</feature>